<name>A0ABQ7CJY9_BRACR</name>
<accession>A0ABQ7CJY9</accession>
<proteinExistence type="predicted"/>
<protein>
    <submittedName>
        <fullName evidence="1">Uncharacterized protein</fullName>
    </submittedName>
</protein>
<evidence type="ECO:0000313" key="2">
    <source>
        <dbReference type="Proteomes" id="UP000266723"/>
    </source>
</evidence>
<gene>
    <name evidence="1" type="ORF">DY000_02010035</name>
</gene>
<keyword evidence="2" id="KW-1185">Reference proteome</keyword>
<organism evidence="1 2">
    <name type="scientific">Brassica cretica</name>
    <name type="common">Mustard</name>
    <dbReference type="NCBI Taxonomy" id="69181"/>
    <lineage>
        <taxon>Eukaryota</taxon>
        <taxon>Viridiplantae</taxon>
        <taxon>Streptophyta</taxon>
        <taxon>Embryophyta</taxon>
        <taxon>Tracheophyta</taxon>
        <taxon>Spermatophyta</taxon>
        <taxon>Magnoliopsida</taxon>
        <taxon>eudicotyledons</taxon>
        <taxon>Gunneridae</taxon>
        <taxon>Pentapetalae</taxon>
        <taxon>rosids</taxon>
        <taxon>malvids</taxon>
        <taxon>Brassicales</taxon>
        <taxon>Brassicaceae</taxon>
        <taxon>Brassiceae</taxon>
        <taxon>Brassica</taxon>
    </lineage>
</organism>
<dbReference type="EMBL" id="QGKV02000832">
    <property type="protein sequence ID" value="KAF3551827.1"/>
    <property type="molecule type" value="Genomic_DNA"/>
</dbReference>
<reference evidence="1 2" key="1">
    <citation type="journal article" date="2020" name="BMC Genomics">
        <title>Intraspecific diversification of the crop wild relative Brassica cretica Lam. using demographic model selection.</title>
        <authorList>
            <person name="Kioukis A."/>
            <person name="Michalopoulou V.A."/>
            <person name="Briers L."/>
            <person name="Pirintsos S."/>
            <person name="Studholme D.J."/>
            <person name="Pavlidis P."/>
            <person name="Sarris P.F."/>
        </authorList>
    </citation>
    <scope>NUCLEOTIDE SEQUENCE [LARGE SCALE GENOMIC DNA]</scope>
    <source>
        <strain evidence="2">cv. PFS-1207/04</strain>
    </source>
</reference>
<dbReference type="Proteomes" id="UP000266723">
    <property type="component" value="Unassembled WGS sequence"/>
</dbReference>
<evidence type="ECO:0000313" key="1">
    <source>
        <dbReference type="EMBL" id="KAF3551827.1"/>
    </source>
</evidence>
<sequence>MRAQEIRKCAAFVDGVDAKHWQVPEMLQEHVPKSDAPLITPRHLAEADGGLNNLLVSQPESSTALGLKVVVKKPPRKFLLSIQDNTSLKTLASVFTCVVDMP</sequence>
<comment type="caution">
    <text evidence="1">The sequence shown here is derived from an EMBL/GenBank/DDBJ whole genome shotgun (WGS) entry which is preliminary data.</text>
</comment>